<keyword evidence="3 7" id="KW-1133">Transmembrane helix</keyword>
<dbReference type="Gene3D" id="1.20.1720.10">
    <property type="entry name" value="Multidrug resistance protein D"/>
    <property type="match status" value="1"/>
</dbReference>
<dbReference type="InterPro" id="IPR011701">
    <property type="entry name" value="MFS"/>
</dbReference>
<feature type="transmembrane region" description="Helical" evidence="7">
    <location>
        <begin position="487"/>
        <end position="508"/>
    </location>
</feature>
<evidence type="ECO:0000256" key="3">
    <source>
        <dbReference type="ARBA" id="ARBA00022989"/>
    </source>
</evidence>
<feature type="transmembrane region" description="Helical" evidence="7">
    <location>
        <begin position="407"/>
        <end position="432"/>
    </location>
</feature>
<organism evidence="9 10">
    <name type="scientific">Cylindrodendrum hubeiense</name>
    <dbReference type="NCBI Taxonomy" id="595255"/>
    <lineage>
        <taxon>Eukaryota</taxon>
        <taxon>Fungi</taxon>
        <taxon>Dikarya</taxon>
        <taxon>Ascomycota</taxon>
        <taxon>Pezizomycotina</taxon>
        <taxon>Sordariomycetes</taxon>
        <taxon>Hypocreomycetidae</taxon>
        <taxon>Hypocreales</taxon>
        <taxon>Nectriaceae</taxon>
        <taxon>Cylindrodendrum</taxon>
    </lineage>
</organism>
<dbReference type="PANTHER" id="PTHR42718">
    <property type="entry name" value="MAJOR FACILITATOR SUPERFAMILY MULTIDRUG TRANSPORTER MFSC"/>
    <property type="match status" value="1"/>
</dbReference>
<dbReference type="Proteomes" id="UP000722485">
    <property type="component" value="Unassembled WGS sequence"/>
</dbReference>
<feature type="transmembrane region" description="Helical" evidence="7">
    <location>
        <begin position="240"/>
        <end position="260"/>
    </location>
</feature>
<comment type="subcellular location">
    <subcellularLocation>
        <location evidence="1">Membrane</location>
        <topology evidence="1">Multi-pass membrane protein</topology>
    </subcellularLocation>
</comment>
<feature type="transmembrane region" description="Helical" evidence="7">
    <location>
        <begin position="348"/>
        <end position="369"/>
    </location>
</feature>
<comment type="caution">
    <text evidence="9">The sequence shown here is derived from an EMBL/GenBank/DDBJ whole genome shotgun (WGS) entry which is preliminary data.</text>
</comment>
<protein>
    <recommendedName>
        <fullName evidence="8">Major facilitator superfamily (MFS) profile domain-containing protein</fullName>
    </recommendedName>
</protein>
<feature type="transmembrane region" description="Helical" evidence="7">
    <location>
        <begin position="444"/>
        <end position="467"/>
    </location>
</feature>
<evidence type="ECO:0000256" key="7">
    <source>
        <dbReference type="SAM" id="Phobius"/>
    </source>
</evidence>
<feature type="transmembrane region" description="Helical" evidence="7">
    <location>
        <begin position="314"/>
        <end position="336"/>
    </location>
</feature>
<feature type="domain" description="Major facilitator superfamily (MFS) profile" evidence="8">
    <location>
        <begin position="50"/>
        <end position="511"/>
    </location>
</feature>
<evidence type="ECO:0000256" key="2">
    <source>
        <dbReference type="ARBA" id="ARBA00022692"/>
    </source>
</evidence>
<sequence length="529" mass="57560">MSQTVAKEQGVLTQDAEPSRDNDFDMLDQKQIEALGRQRPAVFSSWLMESGFVLAVVGSLSMSEYTISGFNIALPALAETLNIPESARTWPAAVPNLTTAALLLPFARLSERYGGRVVFLGGHIWLLVWSLICGFSQNPTMLIVCRAMQGIGSSAFLPAGLALMGQIYRPGPRKNLVFSAYGAFGCIGFFFGVVMGAVAAESLGWRWYFWMGAIFVFIIAATGFLAIPKNLGDANPDVRMDWWGLCTIVPGLALVVFALTDGGHAPSGWRTPYIYVTFIMGILFLCAAVYVEGWVSAQPLFPAELFQPKYMKRLVASLFFSYGIFGLYMFYASFYIESVLKVSPLQTAAWFAPLAVGGLILALVGGFVLHILPGRMLMIISGFGFLVSVLLFALIPEDPPSRTFLFWAYIFPAMVCGTIGVDIAFNVTNIFITTAMPRRLQAVAGALCSSLLYLGMAFWLGVGELAVTATIEHRGKDNVSQREQYQIGFWTGVALAVASLCLVVTINLGQASAALTADEQAELKRRENA</sequence>
<dbReference type="Gene3D" id="1.20.1250.20">
    <property type="entry name" value="MFS general substrate transporter like domains"/>
    <property type="match status" value="1"/>
</dbReference>
<dbReference type="OrthoDB" id="5086884at2759"/>
<evidence type="ECO:0000256" key="4">
    <source>
        <dbReference type="ARBA" id="ARBA00023136"/>
    </source>
</evidence>
<dbReference type="SUPFAM" id="SSF103473">
    <property type="entry name" value="MFS general substrate transporter"/>
    <property type="match status" value="2"/>
</dbReference>
<evidence type="ECO:0000259" key="8">
    <source>
        <dbReference type="PROSITE" id="PS50850"/>
    </source>
</evidence>
<evidence type="ECO:0000313" key="9">
    <source>
        <dbReference type="EMBL" id="KAF7540775.1"/>
    </source>
</evidence>
<feature type="transmembrane region" description="Helical" evidence="7">
    <location>
        <begin position="207"/>
        <end position="228"/>
    </location>
</feature>
<dbReference type="PANTHER" id="PTHR42718:SF11">
    <property type="entry name" value="MAJOR FACILITATOR SUPERFAMILY (MFS) PROFILE DOMAIN-CONTAINING PROTEIN"/>
    <property type="match status" value="1"/>
</dbReference>
<keyword evidence="5" id="KW-0325">Glycoprotein</keyword>
<dbReference type="Pfam" id="PF07690">
    <property type="entry name" value="MFS_1"/>
    <property type="match status" value="1"/>
</dbReference>
<evidence type="ECO:0000256" key="6">
    <source>
        <dbReference type="SAM" id="MobiDB-lite"/>
    </source>
</evidence>
<dbReference type="InterPro" id="IPR020846">
    <property type="entry name" value="MFS_dom"/>
</dbReference>
<feature type="transmembrane region" description="Helical" evidence="7">
    <location>
        <begin position="176"/>
        <end position="195"/>
    </location>
</feature>
<accession>A0A9P5GVZ3</accession>
<feature type="transmembrane region" description="Helical" evidence="7">
    <location>
        <begin position="141"/>
        <end position="164"/>
    </location>
</feature>
<dbReference type="EMBL" id="JAANBB010000516">
    <property type="protein sequence ID" value="KAF7540775.1"/>
    <property type="molecule type" value="Genomic_DNA"/>
</dbReference>
<proteinExistence type="predicted"/>
<gene>
    <name evidence="9" type="ORF">G7Z17_g12124</name>
</gene>
<keyword evidence="10" id="KW-1185">Reference proteome</keyword>
<keyword evidence="2 7" id="KW-0812">Transmembrane</keyword>
<name>A0A9P5GVZ3_9HYPO</name>
<keyword evidence="4 7" id="KW-0472">Membrane</keyword>
<dbReference type="PROSITE" id="PS50850">
    <property type="entry name" value="MFS"/>
    <property type="match status" value="1"/>
</dbReference>
<feature type="transmembrane region" description="Helical" evidence="7">
    <location>
        <begin position="117"/>
        <end position="135"/>
    </location>
</feature>
<reference evidence="9" key="1">
    <citation type="submission" date="2020-03" db="EMBL/GenBank/DDBJ databases">
        <title>Draft Genome Sequence of Cylindrodendrum hubeiense.</title>
        <authorList>
            <person name="Buettner E."/>
            <person name="Kellner H."/>
        </authorList>
    </citation>
    <scope>NUCLEOTIDE SEQUENCE</scope>
    <source>
        <strain evidence="9">IHI 201604</strain>
    </source>
</reference>
<evidence type="ECO:0000313" key="10">
    <source>
        <dbReference type="Proteomes" id="UP000722485"/>
    </source>
</evidence>
<feature type="transmembrane region" description="Helical" evidence="7">
    <location>
        <begin position="376"/>
        <end position="395"/>
    </location>
</feature>
<evidence type="ECO:0000256" key="1">
    <source>
        <dbReference type="ARBA" id="ARBA00004141"/>
    </source>
</evidence>
<dbReference type="GO" id="GO:0022857">
    <property type="term" value="F:transmembrane transporter activity"/>
    <property type="evidence" value="ECO:0007669"/>
    <property type="project" value="InterPro"/>
</dbReference>
<feature type="transmembrane region" description="Helical" evidence="7">
    <location>
        <begin position="272"/>
        <end position="293"/>
    </location>
</feature>
<feature type="region of interest" description="Disordered" evidence="6">
    <location>
        <begin position="1"/>
        <end position="23"/>
    </location>
</feature>
<evidence type="ECO:0000256" key="5">
    <source>
        <dbReference type="ARBA" id="ARBA00023180"/>
    </source>
</evidence>
<dbReference type="InterPro" id="IPR036259">
    <property type="entry name" value="MFS_trans_sf"/>
</dbReference>
<dbReference type="GO" id="GO:0016020">
    <property type="term" value="C:membrane"/>
    <property type="evidence" value="ECO:0007669"/>
    <property type="project" value="UniProtKB-SubCell"/>
</dbReference>
<dbReference type="AlphaFoldDB" id="A0A9P5GVZ3"/>